<feature type="compositionally biased region" description="Pro residues" evidence="1">
    <location>
        <begin position="324"/>
        <end position="333"/>
    </location>
</feature>
<dbReference type="AlphaFoldDB" id="A0A319EHT9"/>
<feature type="compositionally biased region" description="Acidic residues" evidence="1">
    <location>
        <begin position="108"/>
        <end position="119"/>
    </location>
</feature>
<dbReference type="Proteomes" id="UP000248423">
    <property type="component" value="Unassembled WGS sequence"/>
</dbReference>
<feature type="compositionally biased region" description="Basic residues" evidence="1">
    <location>
        <begin position="185"/>
        <end position="195"/>
    </location>
</feature>
<name>A0A319EHT9_ASPSB</name>
<reference evidence="2 3" key="1">
    <citation type="submission" date="2018-02" db="EMBL/GenBank/DDBJ databases">
        <title>The genomes of Aspergillus section Nigri reveals drivers in fungal speciation.</title>
        <authorList>
            <consortium name="DOE Joint Genome Institute"/>
            <person name="Vesth T.C."/>
            <person name="Nybo J."/>
            <person name="Theobald S."/>
            <person name="Brandl J."/>
            <person name="Frisvad J.C."/>
            <person name="Nielsen K.F."/>
            <person name="Lyhne E.K."/>
            <person name="Kogle M.E."/>
            <person name="Kuo A."/>
            <person name="Riley R."/>
            <person name="Clum A."/>
            <person name="Nolan M."/>
            <person name="Lipzen A."/>
            <person name="Salamov A."/>
            <person name="Henrissat B."/>
            <person name="Wiebenga A."/>
            <person name="De vries R.P."/>
            <person name="Grigoriev I.V."/>
            <person name="Mortensen U.H."/>
            <person name="Andersen M.R."/>
            <person name="Baker S.E."/>
        </authorList>
    </citation>
    <scope>NUCLEOTIDE SEQUENCE [LARGE SCALE GENOMIC DNA]</scope>
    <source>
        <strain evidence="2 3">CBS 121057</strain>
    </source>
</reference>
<evidence type="ECO:0000313" key="3">
    <source>
        <dbReference type="Proteomes" id="UP000248423"/>
    </source>
</evidence>
<evidence type="ECO:0000313" key="2">
    <source>
        <dbReference type="EMBL" id="PYI06108.1"/>
    </source>
</evidence>
<organism evidence="2 3">
    <name type="scientific">Aspergillus sclerotiicarbonarius (strain CBS 121057 / IBT 28362)</name>
    <dbReference type="NCBI Taxonomy" id="1448318"/>
    <lineage>
        <taxon>Eukaryota</taxon>
        <taxon>Fungi</taxon>
        <taxon>Dikarya</taxon>
        <taxon>Ascomycota</taxon>
        <taxon>Pezizomycotina</taxon>
        <taxon>Eurotiomycetes</taxon>
        <taxon>Eurotiomycetidae</taxon>
        <taxon>Eurotiales</taxon>
        <taxon>Aspergillaceae</taxon>
        <taxon>Aspergillus</taxon>
        <taxon>Aspergillus subgen. Circumdati</taxon>
    </lineage>
</organism>
<proteinExistence type="predicted"/>
<protein>
    <submittedName>
        <fullName evidence="2">Uncharacterized protein</fullName>
    </submittedName>
</protein>
<feature type="region of interest" description="Disordered" evidence="1">
    <location>
        <begin position="80"/>
        <end position="258"/>
    </location>
</feature>
<feature type="compositionally biased region" description="Acidic residues" evidence="1">
    <location>
        <begin position="134"/>
        <end position="143"/>
    </location>
</feature>
<feature type="compositionally biased region" description="Polar residues" evidence="1">
    <location>
        <begin position="121"/>
        <end position="133"/>
    </location>
</feature>
<sequence>MTNSNPNTSSNLMRRTAKMKSFSSLFPCLQARKLRRQRRQDYHASWTCAGISDLAQTSEPSDAYEHEKKYHYNYAAQSAELSALPDQPQEPAPKTLQTTSSIRIVSPEDSECSTLDPDEQPQGQEPSAKQTDALSDEETDVECGSEQPQRVITMTVGPQTETPTPRANVLSQSKDDIDLELSSRRIPRSPSKKPRPASMDVPPSAVAKLPEIKSRIIEDIPEDAEEEDKQGVSVAAPEDEQDPETTKPAKRSSAWRLSQRKSMVEIFNLLQSTAAAVASAPKRSNIRLPKSLRPSSASERPSENASSSSPSPPPSSSSSSSSSPRPPTPPPKSPTLASADPVSSSAPPATALTTPSSSPTKKQRRMGTAVFPLPSLWPDSHEDITSINTTNQTLFH</sequence>
<evidence type="ECO:0000256" key="1">
    <source>
        <dbReference type="SAM" id="MobiDB-lite"/>
    </source>
</evidence>
<feature type="compositionally biased region" description="Low complexity" evidence="1">
    <location>
        <begin position="291"/>
        <end position="309"/>
    </location>
</feature>
<keyword evidence="3" id="KW-1185">Reference proteome</keyword>
<feature type="region of interest" description="Disordered" evidence="1">
    <location>
        <begin position="275"/>
        <end position="396"/>
    </location>
</feature>
<gene>
    <name evidence="2" type="ORF">BO78DRAFT_124292</name>
</gene>
<feature type="compositionally biased region" description="Polar residues" evidence="1">
    <location>
        <begin position="146"/>
        <end position="172"/>
    </location>
</feature>
<feature type="compositionally biased region" description="Low complexity" evidence="1">
    <location>
        <begin position="334"/>
        <end position="360"/>
    </location>
</feature>
<feature type="compositionally biased region" description="Polar residues" evidence="1">
    <location>
        <begin position="385"/>
        <end position="396"/>
    </location>
</feature>
<dbReference type="VEuPathDB" id="FungiDB:BO78DRAFT_124292"/>
<dbReference type="OrthoDB" id="4506787at2759"/>
<feature type="compositionally biased region" description="Acidic residues" evidence="1">
    <location>
        <begin position="219"/>
        <end position="228"/>
    </location>
</feature>
<accession>A0A319EHT9</accession>
<dbReference type="EMBL" id="KZ826352">
    <property type="protein sequence ID" value="PYI06108.1"/>
    <property type="molecule type" value="Genomic_DNA"/>
</dbReference>
<feature type="region of interest" description="Disordered" evidence="1">
    <location>
        <begin position="47"/>
        <end position="66"/>
    </location>
</feature>